<feature type="transmembrane region" description="Helical" evidence="8">
    <location>
        <begin position="40"/>
        <end position="56"/>
    </location>
</feature>
<feature type="transmembrane region" description="Helical" evidence="8">
    <location>
        <begin position="180"/>
        <end position="197"/>
    </location>
</feature>
<evidence type="ECO:0000256" key="2">
    <source>
        <dbReference type="ARBA" id="ARBA00022475"/>
    </source>
</evidence>
<dbReference type="AlphaFoldDB" id="A0A1D8QW07"/>
<sequence>MIAKTANHIRGVWMCLIALGLLTLLRLILAAWIPLSPDEAYYRLWALAPAAGYLDHPPMVTLWMRIGMFFAGDTAEGLRFMGPVSAAIGTVLLVQTAQQWLQSQKLFAESASSGFVTALKPGIVLNSTLAVGLGTLIMTPDTPLVFFMALLLWSVSNLLSGKHPAFWLLVGLSAGLGFDSKYTALLPVAGLGMWLLATRAGRQWLRTPWPWLGAMVAVICMVPVVEWNATHHWVSFLKQGGRAGDWQPARMFTFMGELLGGQIGLASPLIFVLFVVAVKYLLRLRDQFAQLLLCMILLPVAVFVQHAIGARVQANWPVVLYPALALSVVCVPYRWWKAACALGVAMFIVVVGQALWAPVHLSPHFDMTLRQMGGWPEFVESVEKQIPPDTLLIADEYGLAGELSFYVQNRKVLAVEPRWQFFAFPHSTCGAEGYLLRSRRRHDQPDSTLFDILAQYPDISRSRHSAVADSYAVYHIRLRCLGNAEMREDTAILPANKR</sequence>
<organism evidence="10 11">
    <name type="scientific">Acetobacter ascendens</name>
    <dbReference type="NCBI Taxonomy" id="481146"/>
    <lineage>
        <taxon>Bacteria</taxon>
        <taxon>Pseudomonadati</taxon>
        <taxon>Pseudomonadota</taxon>
        <taxon>Alphaproteobacteria</taxon>
        <taxon>Acetobacterales</taxon>
        <taxon>Acetobacteraceae</taxon>
        <taxon>Acetobacter</taxon>
    </lineage>
</organism>
<keyword evidence="11" id="KW-1185">Reference proteome</keyword>
<feature type="transmembrane region" description="Helical" evidence="8">
    <location>
        <begin position="209"/>
        <end position="229"/>
    </location>
</feature>
<evidence type="ECO:0000256" key="5">
    <source>
        <dbReference type="ARBA" id="ARBA00022692"/>
    </source>
</evidence>
<dbReference type="InterPro" id="IPR050297">
    <property type="entry name" value="LipidA_mod_glycosyltrf_83"/>
</dbReference>
<dbReference type="PANTHER" id="PTHR33908">
    <property type="entry name" value="MANNOSYLTRANSFERASE YKCB-RELATED"/>
    <property type="match status" value="1"/>
</dbReference>
<evidence type="ECO:0000256" key="7">
    <source>
        <dbReference type="ARBA" id="ARBA00023136"/>
    </source>
</evidence>
<protein>
    <submittedName>
        <fullName evidence="10">Glycosyl transferase</fullName>
    </submittedName>
</protein>
<feature type="transmembrane region" description="Helical" evidence="8">
    <location>
        <begin position="259"/>
        <end position="282"/>
    </location>
</feature>
<feature type="transmembrane region" description="Helical" evidence="8">
    <location>
        <begin position="314"/>
        <end position="333"/>
    </location>
</feature>
<feature type="transmembrane region" description="Helical" evidence="8">
    <location>
        <begin position="77"/>
        <end position="98"/>
    </location>
</feature>
<dbReference type="InterPro" id="IPR038731">
    <property type="entry name" value="RgtA/B/C-like"/>
</dbReference>
<keyword evidence="3" id="KW-0328">Glycosyltransferase</keyword>
<dbReference type="EMBL" id="CP015164">
    <property type="protein sequence ID" value="AOW46497.1"/>
    <property type="molecule type" value="Genomic_DNA"/>
</dbReference>
<evidence type="ECO:0000256" key="1">
    <source>
        <dbReference type="ARBA" id="ARBA00004651"/>
    </source>
</evidence>
<dbReference type="Pfam" id="PF13231">
    <property type="entry name" value="PMT_2"/>
    <property type="match status" value="1"/>
</dbReference>
<evidence type="ECO:0000256" key="3">
    <source>
        <dbReference type="ARBA" id="ARBA00022676"/>
    </source>
</evidence>
<evidence type="ECO:0000313" key="10">
    <source>
        <dbReference type="EMBL" id="AOW46497.1"/>
    </source>
</evidence>
<comment type="subcellular location">
    <subcellularLocation>
        <location evidence="1">Cell membrane</location>
        <topology evidence="1">Multi-pass membrane protein</topology>
    </subcellularLocation>
</comment>
<dbReference type="GO" id="GO:0009103">
    <property type="term" value="P:lipopolysaccharide biosynthetic process"/>
    <property type="evidence" value="ECO:0007669"/>
    <property type="project" value="UniProtKB-ARBA"/>
</dbReference>
<accession>A0A1D8QW07</accession>
<reference evidence="11" key="1">
    <citation type="submission" date="2016-04" db="EMBL/GenBank/DDBJ databases">
        <authorList>
            <person name="Jeon C.O."/>
            <person name="Cho G.Y."/>
            <person name="Jeong H.I."/>
            <person name="Kim K.H."/>
        </authorList>
    </citation>
    <scope>NUCLEOTIDE SEQUENCE [LARGE SCALE GENOMIC DNA]</scope>
    <source>
        <strain evidence="11">LMG 1590</strain>
    </source>
</reference>
<dbReference type="Proteomes" id="UP000175973">
    <property type="component" value="Chromosome"/>
</dbReference>
<keyword evidence="2" id="KW-1003">Cell membrane</keyword>
<feature type="transmembrane region" description="Helical" evidence="8">
    <location>
        <begin position="144"/>
        <end position="160"/>
    </location>
</feature>
<feature type="transmembrane region" description="Helical" evidence="8">
    <location>
        <begin position="118"/>
        <end position="137"/>
    </location>
</feature>
<dbReference type="PANTHER" id="PTHR33908:SF11">
    <property type="entry name" value="MEMBRANE PROTEIN"/>
    <property type="match status" value="1"/>
</dbReference>
<evidence type="ECO:0000259" key="9">
    <source>
        <dbReference type="Pfam" id="PF13231"/>
    </source>
</evidence>
<dbReference type="RefSeq" id="WP_070323308.1">
    <property type="nucleotide sequence ID" value="NZ_CP015164.1"/>
</dbReference>
<evidence type="ECO:0000313" key="11">
    <source>
        <dbReference type="Proteomes" id="UP000175973"/>
    </source>
</evidence>
<feature type="domain" description="Glycosyltransferase RgtA/B/C/D-like" evidence="9">
    <location>
        <begin position="55"/>
        <end position="227"/>
    </location>
</feature>
<dbReference type="GO" id="GO:0005886">
    <property type="term" value="C:plasma membrane"/>
    <property type="evidence" value="ECO:0007669"/>
    <property type="project" value="UniProtKB-SubCell"/>
</dbReference>
<evidence type="ECO:0000256" key="4">
    <source>
        <dbReference type="ARBA" id="ARBA00022679"/>
    </source>
</evidence>
<keyword evidence="4 10" id="KW-0808">Transferase</keyword>
<name>A0A1D8QW07_9PROT</name>
<keyword evidence="5 8" id="KW-0812">Transmembrane</keyword>
<evidence type="ECO:0000256" key="8">
    <source>
        <dbReference type="SAM" id="Phobius"/>
    </source>
</evidence>
<evidence type="ECO:0000256" key="6">
    <source>
        <dbReference type="ARBA" id="ARBA00022989"/>
    </source>
</evidence>
<keyword evidence="7 8" id="KW-0472">Membrane</keyword>
<proteinExistence type="predicted"/>
<gene>
    <name evidence="10" type="ORF">A4S02_06645</name>
</gene>
<dbReference type="GO" id="GO:0016763">
    <property type="term" value="F:pentosyltransferase activity"/>
    <property type="evidence" value="ECO:0007669"/>
    <property type="project" value="TreeGrafter"/>
</dbReference>
<feature type="transmembrane region" description="Helical" evidence="8">
    <location>
        <begin position="289"/>
        <end position="308"/>
    </location>
</feature>
<feature type="transmembrane region" description="Helical" evidence="8">
    <location>
        <begin position="340"/>
        <end position="359"/>
    </location>
</feature>
<dbReference type="KEGG" id="aasc:A4S02_06645"/>
<keyword evidence="6 8" id="KW-1133">Transmembrane helix</keyword>